<protein>
    <recommendedName>
        <fullName evidence="4">YhgE/Pip domain-containing protein</fullName>
    </recommendedName>
</protein>
<name>A0AAU8AB61_9FIRM</name>
<feature type="compositionally biased region" description="Acidic residues" evidence="1">
    <location>
        <begin position="589"/>
        <end position="602"/>
    </location>
</feature>
<gene>
    <name evidence="3" type="ORF">PUP29_04435</name>
</gene>
<reference evidence="3" key="1">
    <citation type="submission" date="2023-02" db="EMBL/GenBank/DDBJ databases">
        <title>Gut commensal Christensenella minuta modulates host metabolism via a new class of secondary bile acids.</title>
        <authorList>
            <person name="Liu C."/>
        </authorList>
    </citation>
    <scope>NUCLEOTIDE SEQUENCE</scope>
    <source>
        <strain evidence="3">CA70</strain>
    </source>
</reference>
<sequence>MKYTVSVSIAVALLLVTTIGAGISSAATSPEQIPERTSVGSNGPAQIKEKDEIVYAALSAEGNAEAIYAVNHFELQTGGTVTDYGTYESVVNLTDSRDITQDGEAVTFSANKGNYYYQGNMKSTELPWRFNFSYSLDGQKMSPQEIAGKSGALELKITSAQNSSTDPTFYENYMLQITVTLDTEKCTDIDAPGATVASAGADKAIAYTVLPGNDADFTLKADVTDFTMTGISVSAVPYSMSMEFPDIEGQLGELEQLPDAVAQLNEGAKELKSGTEKLKTGSAGLVDGSQSIEVGLAQLAGNAEQLTDASQQIDTALVQIASALQTGGEVDISQLAQLPQGLAELSNGLKAISGQIGTLKDGFAQAYGGLDAAMQGIKAAVSEEQIAALEAAVAGQEEEETANALIAQYRAAQTAKSVYDNVNAAFDGVNAALEQLPSSVETIAGMLDAVSAQAGSALEEMGGLEQLGMLTEGLTALSESYASFHSGLTGYLNGVRELASGYADFHAGLESFDGGVGELDDGVGAFSDGTEAMNNEMADLPDMIQEEINKMKEEYMPSDFEPVSFTSPQNTDTDFVQFVLQSTGIEKQEEPEPTQNEEEPETFWDRLIALFQ</sequence>
<evidence type="ECO:0000256" key="1">
    <source>
        <dbReference type="SAM" id="MobiDB-lite"/>
    </source>
</evidence>
<keyword evidence="2" id="KW-0732">Signal</keyword>
<evidence type="ECO:0008006" key="4">
    <source>
        <dbReference type="Google" id="ProtNLM"/>
    </source>
</evidence>
<dbReference type="SUPFAM" id="SSF58104">
    <property type="entry name" value="Methyl-accepting chemotaxis protein (MCP) signaling domain"/>
    <property type="match status" value="1"/>
</dbReference>
<evidence type="ECO:0000313" key="3">
    <source>
        <dbReference type="EMBL" id="XCC63167.1"/>
    </source>
</evidence>
<dbReference type="EMBL" id="CP117826">
    <property type="protein sequence ID" value="XCC63167.1"/>
    <property type="molecule type" value="Genomic_DNA"/>
</dbReference>
<dbReference type="Gene3D" id="1.10.287.950">
    <property type="entry name" value="Methyl-accepting chemotaxis protein"/>
    <property type="match status" value="1"/>
</dbReference>
<accession>A0AAU8AB61</accession>
<evidence type="ECO:0000256" key="2">
    <source>
        <dbReference type="SAM" id="SignalP"/>
    </source>
</evidence>
<organism evidence="3">
    <name type="scientific">Christensenella massiliensis</name>
    <dbReference type="NCBI Taxonomy" id="1805714"/>
    <lineage>
        <taxon>Bacteria</taxon>
        <taxon>Bacillati</taxon>
        <taxon>Bacillota</taxon>
        <taxon>Clostridia</taxon>
        <taxon>Christensenellales</taxon>
        <taxon>Christensenellaceae</taxon>
        <taxon>Christensenella</taxon>
    </lineage>
</organism>
<feature type="chain" id="PRO_5043661257" description="YhgE/Pip domain-containing protein" evidence="2">
    <location>
        <begin position="27"/>
        <end position="612"/>
    </location>
</feature>
<dbReference type="AlphaFoldDB" id="A0AAU8AB61"/>
<proteinExistence type="predicted"/>
<feature type="signal peptide" evidence="2">
    <location>
        <begin position="1"/>
        <end position="26"/>
    </location>
</feature>
<feature type="region of interest" description="Disordered" evidence="1">
    <location>
        <begin position="584"/>
        <end position="604"/>
    </location>
</feature>
<dbReference type="RefSeq" id="WP_353423896.1">
    <property type="nucleotide sequence ID" value="NZ_CP117826.1"/>
</dbReference>